<dbReference type="GO" id="GO:0005524">
    <property type="term" value="F:ATP binding"/>
    <property type="evidence" value="ECO:0007669"/>
    <property type="project" value="UniProtKB-KW"/>
</dbReference>
<dbReference type="GO" id="GO:0044877">
    <property type="term" value="F:protein-containing complex binding"/>
    <property type="evidence" value="ECO:0007669"/>
    <property type="project" value="InterPro"/>
</dbReference>
<keyword evidence="9" id="KW-0723">Serine/threonine-protein kinase</keyword>
<dbReference type="InterPro" id="IPR011989">
    <property type="entry name" value="ARM-like"/>
</dbReference>
<evidence type="ECO:0000313" key="15">
    <source>
        <dbReference type="Proteomes" id="UP001149813"/>
    </source>
</evidence>
<dbReference type="GO" id="GO:0031929">
    <property type="term" value="P:TOR signaling"/>
    <property type="evidence" value="ECO:0007669"/>
    <property type="project" value="TreeGrafter"/>
</dbReference>
<dbReference type="InterPro" id="IPR024585">
    <property type="entry name" value="mTOR_dom"/>
</dbReference>
<reference evidence="14" key="1">
    <citation type="submission" date="2022-07" db="EMBL/GenBank/DDBJ databases">
        <title>Phylogenomic reconstructions and comparative analyses of Kickxellomycotina fungi.</title>
        <authorList>
            <person name="Reynolds N.K."/>
            <person name="Stajich J.E."/>
            <person name="Barry K."/>
            <person name="Grigoriev I.V."/>
            <person name="Crous P."/>
            <person name="Smith M.E."/>
        </authorList>
    </citation>
    <scope>NUCLEOTIDE SEQUENCE</scope>
    <source>
        <strain evidence="14">NBRC 32514</strain>
    </source>
</reference>
<feature type="region of interest" description="Disordered" evidence="10">
    <location>
        <begin position="1288"/>
        <end position="1312"/>
    </location>
</feature>
<evidence type="ECO:0000256" key="2">
    <source>
        <dbReference type="ARBA" id="ARBA00022679"/>
    </source>
</evidence>
<dbReference type="InterPro" id="IPR009076">
    <property type="entry name" value="FRB_dom"/>
</dbReference>
<dbReference type="PANTHER" id="PTHR11139">
    <property type="entry name" value="ATAXIA TELANGIECTASIA MUTATED ATM -RELATED"/>
    <property type="match status" value="1"/>
</dbReference>
<dbReference type="GO" id="GO:0031932">
    <property type="term" value="C:TORC2 complex"/>
    <property type="evidence" value="ECO:0007669"/>
    <property type="project" value="TreeGrafter"/>
</dbReference>
<dbReference type="EMBL" id="JANBOJ010000206">
    <property type="protein sequence ID" value="KAJ1721007.1"/>
    <property type="molecule type" value="Genomic_DNA"/>
</dbReference>
<evidence type="ECO:0000259" key="11">
    <source>
        <dbReference type="PROSITE" id="PS50290"/>
    </source>
</evidence>
<dbReference type="InterPro" id="IPR014009">
    <property type="entry name" value="PIK_FAT"/>
</dbReference>
<dbReference type="Gene3D" id="1.25.10.10">
    <property type="entry name" value="Leucine-rich Repeat Variant"/>
    <property type="match status" value="3"/>
</dbReference>
<dbReference type="PROSITE" id="PS51190">
    <property type="entry name" value="FATC"/>
    <property type="match status" value="1"/>
</dbReference>
<evidence type="ECO:0000313" key="14">
    <source>
        <dbReference type="EMBL" id="KAJ1721007.1"/>
    </source>
</evidence>
<name>A0A9W7XZ35_9FUNG</name>
<dbReference type="PANTHER" id="PTHR11139:SF9">
    <property type="entry name" value="SERINE_THREONINE-PROTEIN KINASE MTOR"/>
    <property type="match status" value="1"/>
</dbReference>
<dbReference type="InterPro" id="IPR000403">
    <property type="entry name" value="PI3/4_kinase_cat_dom"/>
</dbReference>
<dbReference type="Pfam" id="PF02260">
    <property type="entry name" value="FATC"/>
    <property type="match status" value="1"/>
</dbReference>
<evidence type="ECO:0000256" key="7">
    <source>
        <dbReference type="ARBA" id="ARBA00047899"/>
    </source>
</evidence>
<evidence type="ECO:0000256" key="8">
    <source>
        <dbReference type="ARBA" id="ARBA00048679"/>
    </source>
</evidence>
<dbReference type="SMART" id="SM01346">
    <property type="entry name" value="DUF3385"/>
    <property type="match status" value="1"/>
</dbReference>
<dbReference type="GO" id="GO:0005634">
    <property type="term" value="C:nucleus"/>
    <property type="evidence" value="ECO:0007669"/>
    <property type="project" value="TreeGrafter"/>
</dbReference>
<dbReference type="InterPro" id="IPR003151">
    <property type="entry name" value="PIK-rel_kinase_FAT"/>
</dbReference>
<comment type="catalytic activity">
    <reaction evidence="7 9">
        <text>L-threonyl-[protein] + ATP = O-phospho-L-threonyl-[protein] + ADP + H(+)</text>
        <dbReference type="Rhea" id="RHEA:46608"/>
        <dbReference type="Rhea" id="RHEA-COMP:11060"/>
        <dbReference type="Rhea" id="RHEA-COMP:11605"/>
        <dbReference type="ChEBI" id="CHEBI:15378"/>
        <dbReference type="ChEBI" id="CHEBI:30013"/>
        <dbReference type="ChEBI" id="CHEBI:30616"/>
        <dbReference type="ChEBI" id="CHEBI:61977"/>
        <dbReference type="ChEBI" id="CHEBI:456216"/>
        <dbReference type="EC" id="2.7.11.1"/>
    </reaction>
</comment>
<dbReference type="InterPro" id="IPR026683">
    <property type="entry name" value="TOR_cat"/>
</dbReference>
<dbReference type="InterPro" id="IPR050517">
    <property type="entry name" value="DDR_Repair_Kinase"/>
</dbReference>
<dbReference type="PROSITE" id="PS00916">
    <property type="entry name" value="PI3_4_KINASE_2"/>
    <property type="match status" value="1"/>
</dbReference>
<dbReference type="Pfam" id="PF23593">
    <property type="entry name" value="HEAT_ATR"/>
    <property type="match status" value="1"/>
</dbReference>
<keyword evidence="6 9" id="KW-0067">ATP-binding</keyword>
<evidence type="ECO:0000259" key="13">
    <source>
        <dbReference type="PROSITE" id="PS51190"/>
    </source>
</evidence>
<dbReference type="PROSITE" id="PS00915">
    <property type="entry name" value="PI3_4_KINASE_1"/>
    <property type="match status" value="1"/>
</dbReference>
<sequence length="2724" mass="306737">MSEHINQELIDSLRSADSNLRKSAAATLRRKIDDAESSGKHGDKNPVYTELTLLVRKLLNSKSPQDHHACTAVLLMLVGISTLDHLQKMRLMVQLGTLLKGTNMAVCEEAAEVYKLAIQCRWTEAIPMVEKDISMCIEWLESGRNEVRSKTAFVLLETLCSEGISIVNNYILRILTLISPYLHNSKIEMRLAAARTLYACLKLFPKQDELSRSMLLSYIAEELIKDQSLGTIEGHHASLLRCQGLIQYGDRFMQSYFGKASELALKLRNHSSPIVSRAAISLLPILASYSPKNFAQYVIQRRNTSSDNDETLLACVSKYLVDLARNNSHERAVAFVALADIAKSCGNDFYPYLEMTTNAIRDILSQNSRPRNAKPDSEENIAAVLQTIATLASAMGAVLIDYMHDILDLMFTTGLSQSLFSSLAELGNNITELQMAIQDRILDFVSIILVDVPFRSVQHSLNSLESHMGAMSLHYAPVTNTDNTLPPNTTVSGSFSMITVSDSGDNLQPLTDSISSPIISGHDSPSGSFKSTATTSKSVSLVVSAARKVPITNESLIFALRILGYFNFSGHNLSEFVVNSLLHYTIHSSADVRKAAIYTITHILESDSLYKMSAGAGYDVASIVVEQFVSSAVTDIDTDVRLAAVQMLEVGNCFYTHLSKAQNVQALFLLTSDELLEIKLIILSIIGHVLAINPAHVMPSLRRMVIQLLTELEYACSNQERDECAQMIMMLVKSANHWIHPYVGDIFLTIMPCIDNGIPQLASKLLDTIATLAQIGGNILIPYTDTLLASIMQALGDSSSSQKRLSALRALGSCASFCGMVIDPYTDYPQLLGILTRLLKSESDEIKEETMRVIGSLGAIDSRRYKNAIAHASTTTGSTNISSSGNSTSATGGSTAAAAAVAAAGAGGIAHAGVAGNMAAIIGMGDAAIAGTGSGKPRSPLIKKPIRNYGRRNSKKYTAPPPNVMTVFNNERPHGNLVGDIQVDSYGISFSDDPIYFTSVSVNALLRILSSSEESKSHLLAVQALNTMFAPLQSVCGQYLDSVVPAIFKAMESAPPEARESYIERLGRLVGIARQLIRPYLEPLFDLFVADPLVSQQKQKVLIGLIEVLAESLNGDFGPHIQKVISFLISAIDGKGSKSDQLVLDALQALRILAPSLEGYLLLIMPRLISLLDVSAVPENVVIRALQTIGSIVSAVNSNNFMSRLILVLVRLLQSTKSLNLQTSVVDLVCVLMEQLQDDFSMFIPTINMALKRAGIERHTKYEQYSKYLFSGRPIPTDTQQSQLIVQGESTTSNMRQQQQQQQQQHPYGSSDGAQLTVDISHLRNAWTTQHTLSDDNWIEWLAKFTIELLNQSPSPALRACASLALSNPGLRTELFNPAFVSCWTCLPIEYQQEMFLSLQDVASKPNVPLEILQTILSLAGFMERDEKQIPIDLKHLAEYASRCHSLAKELHYKEAEWTLENNYDVIEKLIDLNQNMDLHDSAIGMLNYVKKEQPDIKESVEWYTRLRHWDDALTIYRQEEAEFGYSYENINGQIQCLYEMSDWETLVPIYQRIWQNGDYQLRIASANVGVNIAWAMGEFDRMQAYLSMLPDDNHNKPFYQAILAVNNNQFDAAVSYIYKARMGIREELISHISESYDRAYSQVFQCQMLTELEEVMAYKLAEGDKMMQMSIVNSWQQRLDGIQQDVDMWQKILRMRKMVLRPIRDLDMWIKYINMCRKTGRINTATRAIRNLLEDEADYMDGIIRYKITDISYNDMLQAEEYTRLQQLQQQNRYAARSELLKDGVSLNYSSTSGNSSPVYDIFDSETMDNMIRLTQKPPLVYMYIKFKWARGERQGAFQMLEMFTKKYSEKIGFDIQNPNAFADHVYACELESNSNNADYDYSDAARTHRLLSRFYSRQAEWLVDIEQSGMLEEEARNKATLGGAGIGANSDMPTYKADYQQMQGSLNGFRPSSNDTSHATTTSSQKASNTAKDMGILYRLKGENISERILESNRAATVLDHMSYKAWHNLAVRHYTESQRYDVEHISISKDIVERHAVPAVHGFIRAIQLSMGHTSLQDMLRLLTVWFNYAQFDQVVQAVQSEIKSISLRMWMQVIPQILARTHIQHQKTIDLIKHILTDIGKFHPNAIMFSLYVAARSEHPDRIKISKEILASLHELTPELVEETEVVSRELIRVTLLFPEMWHDALDYTSKLYYNFDNADEMLRILPPLYDRLRNPETLREIHFAQLFGNMLMTAEQYLRKYFSVDKEHRDESYIHQAWKYFSKVFYECGKMIQDFQHIMLDNTAPLLLECRNMHLAVPGTYDPDREVVHIDSFDPVVRVYDSKQHPRSMNICGSDGNKYTFVLKGHEDLRQDERVMQLFGLINSFLAIDDKTSQRSLAIERYPVIPLSSNVGLIGFYPNCDSITDVIRYFRESHQRSVHEENQMLHDISTDWKSLSSIERIESFEYVIERTACDDLQQAMWYNSPNAETWLERRTNYTRSLAVMSIVGYILGLGDRHLTNILLHSTNGKVVHIDLGDCFELAAQRDEYPETVPFRLTRMVTMPMEVSNIEGAFKYTAHHTMRVLRSHRDSVMAVLEAFVFDPLVSWLYTQEKENTVPATSVAPSKHSMSNVIESQIFGLGAESKPNAEDDGGRVVPGSRPDNQYSRSYRVRSSSINEKGWQMGNPKAQLIFKRIHDKLVGTDFDPNVQLSVADQVKKLVQQATSSDNLAVMYAGWMPIW</sequence>
<keyword evidence="5 9" id="KW-0418">Kinase</keyword>
<evidence type="ECO:0000256" key="6">
    <source>
        <dbReference type="ARBA" id="ARBA00022840"/>
    </source>
</evidence>
<dbReference type="Gene3D" id="1.10.1070.11">
    <property type="entry name" value="Phosphatidylinositol 3-/4-kinase, catalytic domain"/>
    <property type="match status" value="1"/>
</dbReference>
<feature type="domain" description="PI3K/PI4K catalytic" evidence="11">
    <location>
        <begin position="2318"/>
        <end position="2636"/>
    </location>
</feature>
<dbReference type="SMART" id="SM01343">
    <property type="entry name" value="FATC"/>
    <property type="match status" value="1"/>
</dbReference>
<dbReference type="SMART" id="SM01345">
    <property type="entry name" value="Rapamycin_bind"/>
    <property type="match status" value="1"/>
</dbReference>
<keyword evidence="2 9" id="KW-0808">Transferase</keyword>
<proteinExistence type="inferred from homology"/>
<dbReference type="EC" id="2.7.11.1" evidence="9"/>
<dbReference type="SUPFAM" id="SSF56112">
    <property type="entry name" value="Protein kinase-like (PK-like)"/>
    <property type="match status" value="1"/>
</dbReference>
<feature type="domain" description="FATC" evidence="13">
    <location>
        <begin position="2692"/>
        <end position="2724"/>
    </location>
</feature>
<accession>A0A9W7XZ35</accession>
<dbReference type="Pfam" id="PF02259">
    <property type="entry name" value="FAT"/>
    <property type="match status" value="2"/>
</dbReference>
<gene>
    <name evidence="14" type="primary">TOR1_1</name>
    <name evidence="14" type="ORF">LPJ53_004419</name>
</gene>
<dbReference type="InterPro" id="IPR011009">
    <property type="entry name" value="Kinase-like_dom_sf"/>
</dbReference>
<dbReference type="GO" id="GO:0031931">
    <property type="term" value="C:TORC1 complex"/>
    <property type="evidence" value="ECO:0007669"/>
    <property type="project" value="TreeGrafter"/>
</dbReference>
<feature type="domain" description="FAT" evidence="12">
    <location>
        <begin position="1436"/>
        <end position="2141"/>
    </location>
</feature>
<dbReference type="InterPro" id="IPR016024">
    <property type="entry name" value="ARM-type_fold"/>
</dbReference>
<dbReference type="PROSITE" id="PS51189">
    <property type="entry name" value="FAT"/>
    <property type="match status" value="1"/>
</dbReference>
<dbReference type="SUPFAM" id="SSF47212">
    <property type="entry name" value="FKBP12-rapamycin-binding domain of FKBP-rapamycin-associated protein (FRAP)"/>
    <property type="match status" value="1"/>
</dbReference>
<dbReference type="InterPro" id="IPR003152">
    <property type="entry name" value="FATC_dom"/>
</dbReference>
<evidence type="ECO:0000256" key="10">
    <source>
        <dbReference type="SAM" id="MobiDB-lite"/>
    </source>
</evidence>
<keyword evidence="3" id="KW-0677">Repeat</keyword>
<dbReference type="GO" id="GO:0005737">
    <property type="term" value="C:cytoplasm"/>
    <property type="evidence" value="ECO:0007669"/>
    <property type="project" value="TreeGrafter"/>
</dbReference>
<dbReference type="FunFam" id="3.30.1010.10:FF:000006">
    <property type="entry name" value="Serine/threonine-protein kinase TOR"/>
    <property type="match status" value="1"/>
</dbReference>
<dbReference type="Proteomes" id="UP001149813">
    <property type="component" value="Unassembled WGS sequence"/>
</dbReference>
<comment type="similarity">
    <text evidence="1 9">Belongs to the PI3/PI4-kinase family.</text>
</comment>
<protein>
    <recommendedName>
        <fullName evidence="9">Serine/threonine-protein kinase TOR</fullName>
        <ecNumber evidence="9">2.7.11.1</ecNumber>
    </recommendedName>
</protein>
<evidence type="ECO:0000256" key="4">
    <source>
        <dbReference type="ARBA" id="ARBA00022741"/>
    </source>
</evidence>
<dbReference type="InterPro" id="IPR057564">
    <property type="entry name" value="HEAT_ATR"/>
</dbReference>
<dbReference type="Gene3D" id="3.30.1010.10">
    <property type="entry name" value="Phosphatidylinositol 3-kinase Catalytic Subunit, Chain A, domain 4"/>
    <property type="match status" value="1"/>
</dbReference>
<dbReference type="GO" id="GO:0016242">
    <property type="term" value="P:negative regulation of macroautophagy"/>
    <property type="evidence" value="ECO:0007669"/>
    <property type="project" value="TreeGrafter"/>
</dbReference>
<feature type="region of interest" description="Disordered" evidence="10">
    <location>
        <begin position="1946"/>
        <end position="1970"/>
    </location>
</feature>
<dbReference type="SMART" id="SM00146">
    <property type="entry name" value="PI3Kc"/>
    <property type="match status" value="1"/>
</dbReference>
<keyword evidence="4 9" id="KW-0547">Nucleotide-binding</keyword>
<evidence type="ECO:0000256" key="3">
    <source>
        <dbReference type="ARBA" id="ARBA00022737"/>
    </source>
</evidence>
<dbReference type="SUPFAM" id="SSF48371">
    <property type="entry name" value="ARM repeat"/>
    <property type="match status" value="2"/>
</dbReference>
<comment type="catalytic activity">
    <reaction evidence="8">
        <text>L-seryl-[protein] + ATP = O-phospho-L-seryl-[protein] + ADP + H(+)</text>
        <dbReference type="Rhea" id="RHEA:17989"/>
        <dbReference type="Rhea" id="RHEA-COMP:9863"/>
        <dbReference type="Rhea" id="RHEA-COMP:11604"/>
        <dbReference type="ChEBI" id="CHEBI:15378"/>
        <dbReference type="ChEBI" id="CHEBI:29999"/>
        <dbReference type="ChEBI" id="CHEBI:30616"/>
        <dbReference type="ChEBI" id="CHEBI:83421"/>
        <dbReference type="ChEBI" id="CHEBI:456216"/>
        <dbReference type="EC" id="2.7.11.1"/>
    </reaction>
</comment>
<comment type="caution">
    <text evidence="14">The sequence shown here is derived from an EMBL/GenBank/DDBJ whole genome shotgun (WGS) entry which is preliminary data.</text>
</comment>
<dbReference type="InterPro" id="IPR036738">
    <property type="entry name" value="FRB_sf"/>
</dbReference>
<organism evidence="14 15">
    <name type="scientific">Coemansia erecta</name>
    <dbReference type="NCBI Taxonomy" id="147472"/>
    <lineage>
        <taxon>Eukaryota</taxon>
        <taxon>Fungi</taxon>
        <taxon>Fungi incertae sedis</taxon>
        <taxon>Zoopagomycota</taxon>
        <taxon>Kickxellomycotina</taxon>
        <taxon>Kickxellomycetes</taxon>
        <taxon>Kickxellales</taxon>
        <taxon>Kickxellaceae</taxon>
        <taxon>Coemansia</taxon>
    </lineage>
</organism>
<evidence type="ECO:0000256" key="9">
    <source>
        <dbReference type="RuleBase" id="RU364109"/>
    </source>
</evidence>
<dbReference type="Pfam" id="PF11865">
    <property type="entry name" value="mTOR_dom"/>
    <property type="match status" value="2"/>
</dbReference>
<evidence type="ECO:0000259" key="12">
    <source>
        <dbReference type="PROSITE" id="PS51189"/>
    </source>
</evidence>
<dbReference type="Gene3D" id="1.20.120.150">
    <property type="entry name" value="FKBP12-rapamycin binding domain"/>
    <property type="match status" value="1"/>
</dbReference>
<dbReference type="OrthoDB" id="381190at2759"/>
<dbReference type="Pfam" id="PF00454">
    <property type="entry name" value="PI3_PI4_kinase"/>
    <property type="match status" value="1"/>
</dbReference>
<evidence type="ECO:0000256" key="5">
    <source>
        <dbReference type="ARBA" id="ARBA00022777"/>
    </source>
</evidence>
<dbReference type="GO" id="GO:0004674">
    <property type="term" value="F:protein serine/threonine kinase activity"/>
    <property type="evidence" value="ECO:0007669"/>
    <property type="project" value="UniProtKB-KW"/>
</dbReference>
<keyword evidence="15" id="KW-1185">Reference proteome</keyword>
<dbReference type="PROSITE" id="PS50290">
    <property type="entry name" value="PI3_4_KINASE_3"/>
    <property type="match status" value="1"/>
</dbReference>
<dbReference type="Pfam" id="PF08771">
    <property type="entry name" value="FRB_dom"/>
    <property type="match status" value="1"/>
</dbReference>
<dbReference type="InterPro" id="IPR036940">
    <property type="entry name" value="PI3/4_kinase_cat_sf"/>
</dbReference>
<dbReference type="CDD" id="cd05169">
    <property type="entry name" value="PIKKc_TOR"/>
    <property type="match status" value="1"/>
</dbReference>
<feature type="region of interest" description="Disordered" evidence="10">
    <location>
        <begin position="2627"/>
        <end position="2653"/>
    </location>
</feature>
<evidence type="ECO:0000256" key="1">
    <source>
        <dbReference type="ARBA" id="ARBA00011031"/>
    </source>
</evidence>
<dbReference type="InterPro" id="IPR018936">
    <property type="entry name" value="PI3/4_kinase_CS"/>
</dbReference>